<evidence type="ECO:0000313" key="3">
    <source>
        <dbReference type="Proteomes" id="UP000078113"/>
    </source>
</evidence>
<feature type="region of interest" description="Disordered" evidence="1">
    <location>
        <begin position="1"/>
        <end position="75"/>
    </location>
</feature>
<gene>
    <name evidence="2" type="ORF">A4X09_0g7378</name>
</gene>
<dbReference type="AlphaFoldDB" id="A0A8X7T1E3"/>
<sequence>MPHSNSEQSNQRAKTSSVLSAAAQAPLPVTHLRQTSSASAPPLVHPASPEARRRANKRKGKGQSKGLVKPKAKRQKLEVRNIGKVPAEGNVPAHLNKALIVLNDIIAISPTIPAAIADEALLLLRPLQAGSRDSPPDLASQSAPADLESTIERLERGYTEIKSAQVRPMIDLLHIFSLQRQSKVDTAHGGQPNAARDFEHSKLEVRFRNGGMFSQHVPALSSQTVALPGHFDGRHGHSKMAVFLKHAPMVSTGPRALRAMMRTKTAAMALG</sequence>
<comment type="caution">
    <text evidence="2">The sequence shown here is derived from an EMBL/GenBank/DDBJ whole genome shotgun (WGS) entry which is preliminary data.</text>
</comment>
<dbReference type="EMBL" id="LWDG02000737">
    <property type="protein sequence ID" value="KAE8262830.1"/>
    <property type="molecule type" value="Genomic_DNA"/>
</dbReference>
<feature type="compositionally biased region" description="Polar residues" evidence="1">
    <location>
        <begin position="1"/>
        <end position="19"/>
    </location>
</feature>
<proteinExistence type="predicted"/>
<accession>A0A8X7T1E3</accession>
<dbReference type="Proteomes" id="UP000078113">
    <property type="component" value="Unassembled WGS sequence"/>
</dbReference>
<feature type="compositionally biased region" description="Basic residues" evidence="1">
    <location>
        <begin position="54"/>
        <end position="74"/>
    </location>
</feature>
<evidence type="ECO:0000313" key="2">
    <source>
        <dbReference type="EMBL" id="KAE8262830.1"/>
    </source>
</evidence>
<protein>
    <submittedName>
        <fullName evidence="2">Uncharacterized protein</fullName>
    </submittedName>
</protein>
<keyword evidence="3" id="KW-1185">Reference proteome</keyword>
<name>A0A8X7T1E3_9BASI</name>
<evidence type="ECO:0000256" key="1">
    <source>
        <dbReference type="SAM" id="MobiDB-lite"/>
    </source>
</evidence>
<reference evidence="2" key="2">
    <citation type="journal article" date="2019" name="IMA Fungus">
        <title>Genome sequencing and comparison of five Tilletia species to identify candidate genes for the detection of regulated species infecting wheat.</title>
        <authorList>
            <person name="Nguyen H.D.T."/>
            <person name="Sultana T."/>
            <person name="Kesanakurti P."/>
            <person name="Hambleton S."/>
        </authorList>
    </citation>
    <scope>NUCLEOTIDE SEQUENCE</scope>
    <source>
        <strain evidence="2">DAOMC 236422</strain>
    </source>
</reference>
<reference evidence="2" key="1">
    <citation type="submission" date="2016-04" db="EMBL/GenBank/DDBJ databases">
        <authorList>
            <person name="Nguyen H.D."/>
            <person name="Samba Siva P."/>
            <person name="Cullis J."/>
            <person name="Levesque C.A."/>
            <person name="Hambleton S."/>
        </authorList>
    </citation>
    <scope>NUCLEOTIDE SEQUENCE</scope>
    <source>
        <strain evidence="2">DAOMC 236422</strain>
    </source>
</reference>
<organism evidence="2 3">
    <name type="scientific">Tilletia walkeri</name>
    <dbReference type="NCBI Taxonomy" id="117179"/>
    <lineage>
        <taxon>Eukaryota</taxon>
        <taxon>Fungi</taxon>
        <taxon>Dikarya</taxon>
        <taxon>Basidiomycota</taxon>
        <taxon>Ustilaginomycotina</taxon>
        <taxon>Exobasidiomycetes</taxon>
        <taxon>Tilletiales</taxon>
        <taxon>Tilletiaceae</taxon>
        <taxon>Tilletia</taxon>
    </lineage>
</organism>